<dbReference type="PATRIC" id="fig|136160.3.peg.1986"/>
<dbReference type="AlphaFoldDB" id="A0A0M0KJ12"/>
<dbReference type="EMBL" id="LILD01000001">
    <property type="protein sequence ID" value="KOO38861.1"/>
    <property type="molecule type" value="Genomic_DNA"/>
</dbReference>
<accession>A0A0M0KJ12</accession>
<keyword evidence="1" id="KW-0812">Transmembrane</keyword>
<evidence type="ECO:0000313" key="2">
    <source>
        <dbReference type="EMBL" id="KOO38861.1"/>
    </source>
</evidence>
<proteinExistence type="predicted"/>
<comment type="caution">
    <text evidence="2">The sequence shown here is derived from an EMBL/GenBank/DDBJ whole genome shotgun (WGS) entry which is preliminary data.</text>
</comment>
<evidence type="ECO:0000256" key="1">
    <source>
        <dbReference type="SAM" id="Phobius"/>
    </source>
</evidence>
<feature type="transmembrane region" description="Helical" evidence="1">
    <location>
        <begin position="48"/>
        <end position="66"/>
    </location>
</feature>
<dbReference type="GeneID" id="87597863"/>
<gene>
    <name evidence="2" type="ORF">AMD02_08265</name>
</gene>
<evidence type="ECO:0008006" key="3">
    <source>
        <dbReference type="Google" id="ProtNLM"/>
    </source>
</evidence>
<dbReference type="RefSeq" id="WP_010898484.1">
    <property type="nucleotide sequence ID" value="NZ_CP040441.1"/>
</dbReference>
<name>A0A0M0KJ12_ALKHA</name>
<feature type="transmembrane region" description="Helical" evidence="1">
    <location>
        <begin position="72"/>
        <end position="90"/>
    </location>
</feature>
<dbReference type="NCBIfam" id="TIGR04104">
    <property type="entry name" value="cxxc_20_cxxc"/>
    <property type="match status" value="1"/>
</dbReference>
<organism evidence="2">
    <name type="scientific">Halalkalibacterium halodurans</name>
    <name type="common">Bacillus halodurans</name>
    <dbReference type="NCBI Taxonomy" id="86665"/>
    <lineage>
        <taxon>Bacteria</taxon>
        <taxon>Bacillati</taxon>
        <taxon>Bacillota</taxon>
        <taxon>Bacilli</taxon>
        <taxon>Bacillales</taxon>
        <taxon>Bacillaceae</taxon>
        <taxon>Halalkalibacterium (ex Joshi et al. 2022)</taxon>
    </lineage>
</organism>
<keyword evidence="1" id="KW-0472">Membrane</keyword>
<protein>
    <recommendedName>
        <fullName evidence="3">Cxxc_20_cxxc protein</fullName>
    </recommendedName>
</protein>
<sequence>MAFNQCESCQEKISQKQRWASAFFSYRPIVCQECGASHHIEPRSRIKGSMFVVFFPLFLAIFLTSGGEGRPYELILTYLPLALLGMLYTVHTVNYRMMNDGEKEGGRR</sequence>
<dbReference type="InterPro" id="IPR026369">
    <property type="entry name" value="CxxC_20_CxxC"/>
</dbReference>
<reference evidence="2" key="1">
    <citation type="submission" date="2015-08" db="EMBL/GenBank/DDBJ databases">
        <title>Complete DNA Sequence of Pseudomonas syringae pv. actinidiae, the Causal Agent of Kiwifruit Canker Disease.</title>
        <authorList>
            <person name="Rikkerink E.H.A."/>
            <person name="Fineran P.C."/>
        </authorList>
    </citation>
    <scope>NUCLEOTIDE SEQUENCE</scope>
    <source>
        <strain evidence="2">DSM 13666</strain>
    </source>
</reference>
<keyword evidence="1" id="KW-1133">Transmembrane helix</keyword>